<dbReference type="AlphaFoldDB" id="A0A6I9N481"/>
<dbReference type="PANTHER" id="PTHR12904">
    <property type="match status" value="1"/>
</dbReference>
<organism evidence="3 4">
    <name type="scientific">Notothenia coriiceps</name>
    <name type="common">black rockcod</name>
    <dbReference type="NCBI Taxonomy" id="8208"/>
    <lineage>
        <taxon>Eukaryota</taxon>
        <taxon>Metazoa</taxon>
        <taxon>Chordata</taxon>
        <taxon>Craniata</taxon>
        <taxon>Vertebrata</taxon>
        <taxon>Euteleostomi</taxon>
        <taxon>Actinopterygii</taxon>
        <taxon>Neopterygii</taxon>
        <taxon>Teleostei</taxon>
        <taxon>Neoteleostei</taxon>
        <taxon>Acanthomorphata</taxon>
        <taxon>Eupercaria</taxon>
        <taxon>Perciformes</taxon>
        <taxon>Notothenioidei</taxon>
        <taxon>Nototheniidae</taxon>
        <taxon>Notothenia</taxon>
    </lineage>
</organism>
<dbReference type="SUPFAM" id="SSF48371">
    <property type="entry name" value="ARM repeat"/>
    <property type="match status" value="1"/>
</dbReference>
<dbReference type="InterPro" id="IPR055142">
    <property type="entry name" value="ZER1-like_C"/>
</dbReference>
<dbReference type="KEGG" id="ncc:104946210"/>
<name>A0A6I9N481_9TELE</name>
<protein>
    <submittedName>
        <fullName evidence="4">Protein zer-1 homolog</fullName>
    </submittedName>
</protein>
<dbReference type="GeneID" id="104946210"/>
<dbReference type="InterPro" id="IPR016024">
    <property type="entry name" value="ARM-type_fold"/>
</dbReference>
<evidence type="ECO:0000313" key="3">
    <source>
        <dbReference type="Proteomes" id="UP000504611"/>
    </source>
</evidence>
<proteinExistence type="predicted"/>
<dbReference type="Pfam" id="PF22964">
    <property type="entry name" value="ZER1-like_2nd"/>
    <property type="match status" value="1"/>
</dbReference>
<dbReference type="Proteomes" id="UP000504611">
    <property type="component" value="Unplaced"/>
</dbReference>
<evidence type="ECO:0000259" key="2">
    <source>
        <dbReference type="Pfam" id="PF22964"/>
    </source>
</evidence>
<evidence type="ECO:0000313" key="4">
    <source>
        <dbReference type="RefSeq" id="XP_010770293.1"/>
    </source>
</evidence>
<gene>
    <name evidence="4" type="primary">LOC104946210</name>
</gene>
<dbReference type="PANTHER" id="PTHR12904:SF23">
    <property type="entry name" value="PROTEIN ZER-1 HOMOLOG"/>
    <property type="match status" value="1"/>
</dbReference>
<dbReference type="InterPro" id="IPR051341">
    <property type="entry name" value="Zyg-11_UBL_adapter"/>
</dbReference>
<dbReference type="RefSeq" id="XP_010770293.1">
    <property type="nucleotide sequence ID" value="XM_010771991.1"/>
</dbReference>
<reference evidence="4" key="1">
    <citation type="submission" date="2025-08" db="UniProtKB">
        <authorList>
            <consortium name="RefSeq"/>
        </authorList>
    </citation>
    <scope>IDENTIFICATION</scope>
    <source>
        <tissue evidence="4">Muscle</tissue>
    </source>
</reference>
<dbReference type="GO" id="GO:0031462">
    <property type="term" value="C:Cul2-RING ubiquitin ligase complex"/>
    <property type="evidence" value="ECO:0007669"/>
    <property type="project" value="TreeGrafter"/>
</dbReference>
<accession>A0A6I9N481</accession>
<evidence type="ECO:0000256" key="1">
    <source>
        <dbReference type="ARBA" id="ARBA00022786"/>
    </source>
</evidence>
<sequence length="107" mass="12371">MFDGPAVWSMEDPRRDSVMDKMMDAIQSWDVSSRRNINYRSFEPILRLLPQSIAPVSQHWATWALYNLVSVYPSKYCPLLIKEGGISLLEKVLELESSHPETKDMAR</sequence>
<keyword evidence="1" id="KW-0833">Ubl conjugation pathway</keyword>
<feature type="domain" description="Protein zer-1 homolog-like C-terminal" evidence="2">
    <location>
        <begin position="1"/>
        <end position="106"/>
    </location>
</feature>
<dbReference type="OrthoDB" id="5783533at2759"/>
<keyword evidence="3" id="KW-1185">Reference proteome</keyword>